<dbReference type="EMBL" id="CADCXN010000057">
    <property type="protein sequence ID" value="CAA9890794.1"/>
    <property type="molecule type" value="Genomic_DNA"/>
</dbReference>
<evidence type="ECO:0000313" key="1">
    <source>
        <dbReference type="EMBL" id="CAA9890794.1"/>
    </source>
</evidence>
<dbReference type="Proteomes" id="UP000494216">
    <property type="component" value="Unassembled WGS sequence"/>
</dbReference>
<keyword evidence="2" id="KW-1185">Reference proteome</keyword>
<reference evidence="1 2" key="1">
    <citation type="submission" date="2020-02" db="EMBL/GenBank/DDBJ databases">
        <authorList>
            <person name="Hogendoorn C."/>
        </authorList>
    </citation>
    <scope>NUCLEOTIDE SEQUENCE [LARGE SCALE GENOMIC DNA]</scope>
    <source>
        <strain evidence="1">METHB21</strain>
    </source>
</reference>
<gene>
    <name evidence="1" type="ORF">METHB2_290041</name>
</gene>
<accession>A0A8S0WIU7</accession>
<organism evidence="1 2">
    <name type="scientific">Candidatus Methylobacter favarea</name>
    <dbReference type="NCBI Taxonomy" id="2707345"/>
    <lineage>
        <taxon>Bacteria</taxon>
        <taxon>Pseudomonadati</taxon>
        <taxon>Pseudomonadota</taxon>
        <taxon>Gammaproteobacteria</taxon>
        <taxon>Methylococcales</taxon>
        <taxon>Methylococcaceae</taxon>
        <taxon>Methylobacter</taxon>
    </lineage>
</organism>
<protein>
    <submittedName>
        <fullName evidence="1">Uncharacterized protein</fullName>
    </submittedName>
</protein>
<name>A0A8S0WIU7_9GAMM</name>
<dbReference type="AlphaFoldDB" id="A0A8S0WIU7"/>
<proteinExistence type="predicted"/>
<dbReference type="RefSeq" id="WP_174625706.1">
    <property type="nucleotide sequence ID" value="NZ_CADCXN010000057.1"/>
</dbReference>
<comment type="caution">
    <text evidence="1">The sequence shown here is derived from an EMBL/GenBank/DDBJ whole genome shotgun (WGS) entry which is preliminary data.</text>
</comment>
<sequence length="123" mass="13966">MSVITDVEVLADQLPALIAAQKAELMVKQNEMNALKQAGLIYANEHWRSGKYLYLIYPSKDGQRERKYVGADPAKIDEAKASIRRAKEYDRLAAELMVIEQALLNGRMRLRDAVSCLSGKRQW</sequence>
<evidence type="ECO:0000313" key="2">
    <source>
        <dbReference type="Proteomes" id="UP000494216"/>
    </source>
</evidence>